<dbReference type="PANTHER" id="PTHR43673:SF2">
    <property type="entry name" value="NITROREDUCTASE"/>
    <property type="match status" value="1"/>
</dbReference>
<dbReference type="GO" id="GO:0016491">
    <property type="term" value="F:oxidoreductase activity"/>
    <property type="evidence" value="ECO:0007669"/>
    <property type="project" value="UniProtKB-KW"/>
</dbReference>
<evidence type="ECO:0000313" key="8">
    <source>
        <dbReference type="EMBL" id="SHI98498.1"/>
    </source>
</evidence>
<protein>
    <submittedName>
        <fullName evidence="8">Nitroreductase</fullName>
    </submittedName>
</protein>
<dbReference type="AlphaFoldDB" id="A0A1M6FLA1"/>
<dbReference type="EMBL" id="FQYX01000009">
    <property type="protein sequence ID" value="SHI98498.1"/>
    <property type="molecule type" value="Genomic_DNA"/>
</dbReference>
<keyword evidence="9" id="KW-1185">Reference proteome</keyword>
<evidence type="ECO:0000256" key="3">
    <source>
        <dbReference type="ARBA" id="ARBA00022630"/>
    </source>
</evidence>
<name>A0A1M6FLA1_9FLAO</name>
<dbReference type="InterPro" id="IPR033878">
    <property type="entry name" value="NfsB-like"/>
</dbReference>
<keyword evidence="4" id="KW-0288">FMN</keyword>
<dbReference type="RefSeq" id="WP_072764093.1">
    <property type="nucleotide sequence ID" value="NZ_FQYX01000009.1"/>
</dbReference>
<keyword evidence="6" id="KW-0560">Oxidoreductase</keyword>
<dbReference type="InterPro" id="IPR000415">
    <property type="entry name" value="Nitroreductase-like"/>
</dbReference>
<keyword evidence="3" id="KW-0285">Flavoprotein</keyword>
<evidence type="ECO:0000256" key="2">
    <source>
        <dbReference type="ARBA" id="ARBA00007118"/>
    </source>
</evidence>
<organism evidence="8 9">
    <name type="scientific">Arenibacter nanhaiticus</name>
    <dbReference type="NCBI Taxonomy" id="558155"/>
    <lineage>
        <taxon>Bacteria</taxon>
        <taxon>Pseudomonadati</taxon>
        <taxon>Bacteroidota</taxon>
        <taxon>Flavobacteriia</taxon>
        <taxon>Flavobacteriales</taxon>
        <taxon>Flavobacteriaceae</taxon>
        <taxon>Arenibacter</taxon>
    </lineage>
</organism>
<dbReference type="CDD" id="cd02149">
    <property type="entry name" value="NfsB-like"/>
    <property type="match status" value="1"/>
</dbReference>
<dbReference type="Pfam" id="PF00881">
    <property type="entry name" value="Nitroreductase"/>
    <property type="match status" value="1"/>
</dbReference>
<evidence type="ECO:0000256" key="1">
    <source>
        <dbReference type="ARBA" id="ARBA00001917"/>
    </source>
</evidence>
<gene>
    <name evidence="8" type="ORF">SAMN04487911_1097</name>
</gene>
<comment type="cofactor">
    <cofactor evidence="1">
        <name>FMN</name>
        <dbReference type="ChEBI" id="CHEBI:58210"/>
    </cofactor>
</comment>
<proteinExistence type="inferred from homology"/>
<dbReference type="STRING" id="558155.SAMN04487911_1097"/>
<dbReference type="OrthoDB" id="9809288at2"/>
<comment type="similarity">
    <text evidence="2">Belongs to the nitroreductase family.</text>
</comment>
<evidence type="ECO:0000313" key="9">
    <source>
        <dbReference type="Proteomes" id="UP000184231"/>
    </source>
</evidence>
<dbReference type="Proteomes" id="UP000184231">
    <property type="component" value="Unassembled WGS sequence"/>
</dbReference>
<dbReference type="Gene3D" id="3.40.109.10">
    <property type="entry name" value="NADH Oxidase"/>
    <property type="match status" value="1"/>
</dbReference>
<evidence type="ECO:0000256" key="4">
    <source>
        <dbReference type="ARBA" id="ARBA00022643"/>
    </source>
</evidence>
<keyword evidence="5" id="KW-0521">NADP</keyword>
<sequence>MDVIKKLEWRYAVKKFDEDKLLSEEKLNKLIQAFNLTATSYGLQPIKLLVVQNKELQKKLMSHSYGQQQVAQASHVFVICIEKHIGAEYIRKYFNRVKQLRNTKDEILDPFKGALIETFSKKEINEVRSWATNQAYLALGTLMTVCAIEDIDACPMEGFDPVSYDKALGLKEKELTSVLALPIGYRAQDDMFATLKKVRKELDESVIRISE</sequence>
<feature type="domain" description="Nitroreductase" evidence="7">
    <location>
        <begin position="8"/>
        <end position="185"/>
    </location>
</feature>
<evidence type="ECO:0000259" key="7">
    <source>
        <dbReference type="Pfam" id="PF00881"/>
    </source>
</evidence>
<dbReference type="InterPro" id="IPR029479">
    <property type="entry name" value="Nitroreductase"/>
</dbReference>
<dbReference type="PANTHER" id="PTHR43673">
    <property type="entry name" value="NAD(P)H NITROREDUCTASE YDGI-RELATED"/>
    <property type="match status" value="1"/>
</dbReference>
<accession>A0A1M6FLA1</accession>
<reference evidence="8 9" key="1">
    <citation type="submission" date="2016-11" db="EMBL/GenBank/DDBJ databases">
        <authorList>
            <person name="Jaros S."/>
            <person name="Januszkiewicz K."/>
            <person name="Wedrychowicz H."/>
        </authorList>
    </citation>
    <scope>NUCLEOTIDE SEQUENCE [LARGE SCALE GENOMIC DNA]</scope>
    <source>
        <strain evidence="8 9">CGMCC 1.8863</strain>
    </source>
</reference>
<dbReference type="SUPFAM" id="SSF55469">
    <property type="entry name" value="FMN-dependent nitroreductase-like"/>
    <property type="match status" value="1"/>
</dbReference>
<evidence type="ECO:0000256" key="6">
    <source>
        <dbReference type="ARBA" id="ARBA00023002"/>
    </source>
</evidence>
<evidence type="ECO:0000256" key="5">
    <source>
        <dbReference type="ARBA" id="ARBA00022857"/>
    </source>
</evidence>